<evidence type="ECO:0000313" key="3">
    <source>
        <dbReference type="Proteomes" id="UP000192491"/>
    </source>
</evidence>
<accession>A0A1Y1QER4</accession>
<evidence type="ECO:0000256" key="1">
    <source>
        <dbReference type="SAM" id="MobiDB-lite"/>
    </source>
</evidence>
<organism evidence="2 3">
    <name type="scientific">Thiothrix lacustris</name>
    <dbReference type="NCBI Taxonomy" id="525917"/>
    <lineage>
        <taxon>Bacteria</taxon>
        <taxon>Pseudomonadati</taxon>
        <taxon>Pseudomonadota</taxon>
        <taxon>Gammaproteobacteria</taxon>
        <taxon>Thiotrichales</taxon>
        <taxon>Thiotrichaceae</taxon>
        <taxon>Thiothrix</taxon>
    </lineage>
</organism>
<evidence type="ECO:0000313" key="2">
    <source>
        <dbReference type="EMBL" id="OQX03960.1"/>
    </source>
</evidence>
<protein>
    <submittedName>
        <fullName evidence="2">Uncharacterized protein</fullName>
    </submittedName>
</protein>
<comment type="caution">
    <text evidence="2">The sequence shown here is derived from an EMBL/GenBank/DDBJ whole genome shotgun (WGS) entry which is preliminary data.</text>
</comment>
<reference evidence="2 3" key="1">
    <citation type="submission" date="2017-01" db="EMBL/GenBank/DDBJ databases">
        <title>Novel large sulfur bacteria in the metagenomes of groundwater-fed chemosynthetic microbial mats in the Lake Huron basin.</title>
        <authorList>
            <person name="Sharrar A.M."/>
            <person name="Flood B.E."/>
            <person name="Bailey J.V."/>
            <person name="Jones D.S."/>
            <person name="Biddanda B."/>
            <person name="Ruberg S.A."/>
            <person name="Marcus D.N."/>
            <person name="Dick G.J."/>
        </authorList>
    </citation>
    <scope>NUCLEOTIDE SEQUENCE [LARGE SCALE GENOMIC DNA]</scope>
    <source>
        <strain evidence="2">A8</strain>
    </source>
</reference>
<dbReference type="EMBL" id="MTEJ01000368">
    <property type="protein sequence ID" value="OQX03960.1"/>
    <property type="molecule type" value="Genomic_DNA"/>
</dbReference>
<dbReference type="Proteomes" id="UP000192491">
    <property type="component" value="Unassembled WGS sequence"/>
</dbReference>
<gene>
    <name evidence="2" type="ORF">BWK73_37800</name>
</gene>
<proteinExistence type="predicted"/>
<dbReference type="AlphaFoldDB" id="A0A1Y1QER4"/>
<name>A0A1Y1QER4_9GAMM</name>
<sequence length="64" mass="7511">MTTCPLRKLIEQQPPETEEEKEARLRAELRCEAAFLSSPLYQDKKGDRKYWSRFAEGAGNCYRD</sequence>
<feature type="region of interest" description="Disordered" evidence="1">
    <location>
        <begin position="1"/>
        <end position="20"/>
    </location>
</feature>